<dbReference type="Proteomes" id="UP000054270">
    <property type="component" value="Unassembled WGS sequence"/>
</dbReference>
<dbReference type="PANTHER" id="PTHR30468">
    <property type="entry name" value="ALPHA-KETOGLUTARATE-DEPENDENT SULFONATE DIOXYGENASE"/>
    <property type="match status" value="1"/>
</dbReference>
<feature type="region of interest" description="Disordered" evidence="6">
    <location>
        <begin position="1"/>
        <end position="20"/>
    </location>
</feature>
<organism evidence="8 9">
    <name type="scientific">Hypholoma sublateritium (strain FD-334 SS-4)</name>
    <dbReference type="NCBI Taxonomy" id="945553"/>
    <lineage>
        <taxon>Eukaryota</taxon>
        <taxon>Fungi</taxon>
        <taxon>Dikarya</taxon>
        <taxon>Basidiomycota</taxon>
        <taxon>Agaricomycotina</taxon>
        <taxon>Agaricomycetes</taxon>
        <taxon>Agaricomycetidae</taxon>
        <taxon>Agaricales</taxon>
        <taxon>Agaricineae</taxon>
        <taxon>Strophariaceae</taxon>
        <taxon>Hypholoma</taxon>
    </lineage>
</organism>
<comment type="similarity">
    <text evidence="1">Belongs to the TfdA dioxygenase family.</text>
</comment>
<dbReference type="GO" id="GO:0016706">
    <property type="term" value="F:2-oxoglutarate-dependent dioxygenase activity"/>
    <property type="evidence" value="ECO:0007669"/>
    <property type="project" value="TreeGrafter"/>
</dbReference>
<gene>
    <name evidence="8" type="ORF">HYPSUDRAFT_217642</name>
</gene>
<feature type="domain" description="TauD/TfdA-like" evidence="7">
    <location>
        <begin position="89"/>
        <end position="351"/>
    </location>
</feature>
<evidence type="ECO:0000259" key="7">
    <source>
        <dbReference type="Pfam" id="PF02668"/>
    </source>
</evidence>
<keyword evidence="2" id="KW-0479">Metal-binding</keyword>
<evidence type="ECO:0000313" key="9">
    <source>
        <dbReference type="Proteomes" id="UP000054270"/>
    </source>
</evidence>
<dbReference type="Pfam" id="PF02668">
    <property type="entry name" value="TauD"/>
    <property type="match status" value="1"/>
</dbReference>
<keyword evidence="5" id="KW-0408">Iron</keyword>
<dbReference type="STRING" id="945553.A0A0D2KXW2"/>
<dbReference type="InterPro" id="IPR042098">
    <property type="entry name" value="TauD-like_sf"/>
</dbReference>
<keyword evidence="3" id="KW-0223">Dioxygenase</keyword>
<evidence type="ECO:0000256" key="4">
    <source>
        <dbReference type="ARBA" id="ARBA00023002"/>
    </source>
</evidence>
<accession>A0A0D2KXW2</accession>
<dbReference type="GO" id="GO:0046872">
    <property type="term" value="F:metal ion binding"/>
    <property type="evidence" value="ECO:0007669"/>
    <property type="project" value="UniProtKB-KW"/>
</dbReference>
<dbReference type="GO" id="GO:0005737">
    <property type="term" value="C:cytoplasm"/>
    <property type="evidence" value="ECO:0007669"/>
    <property type="project" value="TreeGrafter"/>
</dbReference>
<dbReference type="AlphaFoldDB" id="A0A0D2KXW2"/>
<protein>
    <recommendedName>
        <fullName evidence="7">TauD/TfdA-like domain-containing protein</fullName>
    </recommendedName>
</protein>
<dbReference type="Gene3D" id="3.60.130.10">
    <property type="entry name" value="Clavaminate synthase-like"/>
    <property type="match status" value="1"/>
</dbReference>
<proteinExistence type="inferred from homology"/>
<dbReference type="OMA" id="DGWHTDV"/>
<dbReference type="OrthoDB" id="10257314at2759"/>
<evidence type="ECO:0000256" key="6">
    <source>
        <dbReference type="SAM" id="MobiDB-lite"/>
    </source>
</evidence>
<name>A0A0D2KXW2_HYPSF</name>
<dbReference type="InterPro" id="IPR051323">
    <property type="entry name" value="AtsK-like"/>
</dbReference>
<keyword evidence="4" id="KW-0560">Oxidoreductase</keyword>
<sequence>MSVSEPENIQKSPQKINSHNPVDLYQDYFQSPSTGRAHEEYAYQGLLPAFPNVFYGPAPVVEVHDRGLEAKTRWNGGRLAQRAGVKIIEITPAIGTEIIGLALNTLTEEEKAELAAMLAERGIVVIRDQPSFDVTQQTEFVSYFGPLHLHASSGVPAQGDLPHVHVVYKDSSKKAPPSAFSKLELWHADVSYERQPPGLTTFKVLTNPPSGGDTLFASAYAAYDNLSPALRNYVESLSALHSGLAQGGKDHLRHQRRPPIETVHPVVRVHPVTGWKCIFVDPASTRYIVGVPKAESDMILKYLFELVATGTESQARIKWNVNDVGIWDNRCVLHAGSFDFWPHTRHAIRVMAVAEKPLSVEDAAAAGINADSREAVEYKRRGWDRIETAN</sequence>
<keyword evidence="9" id="KW-1185">Reference proteome</keyword>
<dbReference type="PANTHER" id="PTHR30468:SF31">
    <property type="entry name" value="ALPHA-KETOGLUTARATE-DEPENDENT SULFONATE DIOXYGENASE-RELATED"/>
    <property type="match status" value="1"/>
</dbReference>
<reference evidence="9" key="1">
    <citation type="submission" date="2014-04" db="EMBL/GenBank/DDBJ databases">
        <title>Evolutionary Origins and Diversification of the Mycorrhizal Mutualists.</title>
        <authorList>
            <consortium name="DOE Joint Genome Institute"/>
            <consortium name="Mycorrhizal Genomics Consortium"/>
            <person name="Kohler A."/>
            <person name="Kuo A."/>
            <person name="Nagy L.G."/>
            <person name="Floudas D."/>
            <person name="Copeland A."/>
            <person name="Barry K.W."/>
            <person name="Cichocki N."/>
            <person name="Veneault-Fourrey C."/>
            <person name="LaButti K."/>
            <person name="Lindquist E.A."/>
            <person name="Lipzen A."/>
            <person name="Lundell T."/>
            <person name="Morin E."/>
            <person name="Murat C."/>
            <person name="Riley R."/>
            <person name="Ohm R."/>
            <person name="Sun H."/>
            <person name="Tunlid A."/>
            <person name="Henrissat B."/>
            <person name="Grigoriev I.V."/>
            <person name="Hibbett D.S."/>
            <person name="Martin F."/>
        </authorList>
    </citation>
    <scope>NUCLEOTIDE SEQUENCE [LARGE SCALE GENOMIC DNA]</scope>
    <source>
        <strain evidence="9">FD-334 SS-4</strain>
    </source>
</reference>
<evidence type="ECO:0000256" key="5">
    <source>
        <dbReference type="ARBA" id="ARBA00023004"/>
    </source>
</evidence>
<evidence type="ECO:0000256" key="3">
    <source>
        <dbReference type="ARBA" id="ARBA00022964"/>
    </source>
</evidence>
<dbReference type="EMBL" id="KN817578">
    <property type="protein sequence ID" value="KJA19362.1"/>
    <property type="molecule type" value="Genomic_DNA"/>
</dbReference>
<dbReference type="FunFam" id="3.60.130.10:FF:000003">
    <property type="entry name" value="Alpha-ketoglutarate-dependent taurine dioxygenase"/>
    <property type="match status" value="1"/>
</dbReference>
<dbReference type="InterPro" id="IPR003819">
    <property type="entry name" value="TauD/TfdA-like"/>
</dbReference>
<dbReference type="SUPFAM" id="SSF51197">
    <property type="entry name" value="Clavaminate synthase-like"/>
    <property type="match status" value="1"/>
</dbReference>
<evidence type="ECO:0000256" key="1">
    <source>
        <dbReference type="ARBA" id="ARBA00005896"/>
    </source>
</evidence>
<evidence type="ECO:0000313" key="8">
    <source>
        <dbReference type="EMBL" id="KJA19362.1"/>
    </source>
</evidence>
<evidence type="ECO:0000256" key="2">
    <source>
        <dbReference type="ARBA" id="ARBA00022723"/>
    </source>
</evidence>